<dbReference type="InterPro" id="IPR036179">
    <property type="entry name" value="Ig-like_dom_sf"/>
</dbReference>
<dbReference type="InterPro" id="IPR007110">
    <property type="entry name" value="Ig-like_dom"/>
</dbReference>
<name>A0A8K1GCY8_9PASS</name>
<proteinExistence type="predicted"/>
<feature type="transmembrane region" description="Helical" evidence="1">
    <location>
        <begin position="231"/>
        <end position="257"/>
    </location>
</feature>
<gene>
    <name evidence="4" type="ORF">HGM15179_011210</name>
</gene>
<organism evidence="4 5">
    <name type="scientific">Zosterops borbonicus</name>
    <dbReference type="NCBI Taxonomy" id="364589"/>
    <lineage>
        <taxon>Eukaryota</taxon>
        <taxon>Metazoa</taxon>
        <taxon>Chordata</taxon>
        <taxon>Craniata</taxon>
        <taxon>Vertebrata</taxon>
        <taxon>Euteleostomi</taxon>
        <taxon>Archelosauria</taxon>
        <taxon>Archosauria</taxon>
        <taxon>Dinosauria</taxon>
        <taxon>Saurischia</taxon>
        <taxon>Theropoda</taxon>
        <taxon>Coelurosauria</taxon>
        <taxon>Aves</taxon>
        <taxon>Neognathae</taxon>
        <taxon>Neoaves</taxon>
        <taxon>Telluraves</taxon>
        <taxon>Australaves</taxon>
        <taxon>Passeriformes</taxon>
        <taxon>Sylvioidea</taxon>
        <taxon>Zosteropidae</taxon>
        <taxon>Zosterops</taxon>
    </lineage>
</organism>
<evidence type="ECO:0000256" key="2">
    <source>
        <dbReference type="SAM" id="SignalP"/>
    </source>
</evidence>
<dbReference type="InterPro" id="IPR013783">
    <property type="entry name" value="Ig-like_fold"/>
</dbReference>
<feature type="chain" id="PRO_5035476164" description="Ig-like domain-containing protein" evidence="2">
    <location>
        <begin position="29"/>
        <end position="358"/>
    </location>
</feature>
<dbReference type="AlphaFoldDB" id="A0A8K1GCY8"/>
<feature type="signal peptide" evidence="2">
    <location>
        <begin position="1"/>
        <end position="28"/>
    </location>
</feature>
<dbReference type="InterPro" id="IPR042864">
    <property type="entry name" value="TMEM25"/>
</dbReference>
<evidence type="ECO:0000313" key="4">
    <source>
        <dbReference type="EMBL" id="TRZ15862.1"/>
    </source>
</evidence>
<keyword evidence="1" id="KW-0812">Transmembrane</keyword>
<keyword evidence="1" id="KW-0472">Membrane</keyword>
<accession>A0A8K1GCY8</accession>
<dbReference type="Proteomes" id="UP000796761">
    <property type="component" value="Unassembled WGS sequence"/>
</dbReference>
<keyword evidence="1" id="KW-1133">Transmembrane helix</keyword>
<evidence type="ECO:0000259" key="3">
    <source>
        <dbReference type="PROSITE" id="PS50835"/>
    </source>
</evidence>
<reference evidence="4" key="1">
    <citation type="submission" date="2019-04" db="EMBL/GenBank/DDBJ databases">
        <title>Genome assembly of Zosterops borbonicus 15179.</title>
        <authorList>
            <person name="Leroy T."/>
            <person name="Anselmetti Y."/>
            <person name="Tilak M.-K."/>
            <person name="Nabholz B."/>
        </authorList>
    </citation>
    <scope>NUCLEOTIDE SEQUENCE</scope>
    <source>
        <strain evidence="4">HGM_15179</strain>
        <tissue evidence="4">Muscle</tissue>
    </source>
</reference>
<dbReference type="PANTHER" id="PTHR47224">
    <property type="entry name" value="TRANSMEMBRANE PROTEIN 25"/>
    <property type="match status" value="1"/>
</dbReference>
<keyword evidence="5" id="KW-1185">Reference proteome</keyword>
<dbReference type="PROSITE" id="PS50835">
    <property type="entry name" value="IG_LIKE"/>
    <property type="match status" value="1"/>
</dbReference>
<dbReference type="GO" id="GO:0090394">
    <property type="term" value="P:negative regulation of excitatory postsynaptic potential"/>
    <property type="evidence" value="ECO:0007669"/>
    <property type="project" value="TreeGrafter"/>
</dbReference>
<sequence length="358" mass="38125">MGCPRRWPGAALALLLLLVFNLLALSLAALEKLDPTTNEKPRAVCTLQEGEGRIFTCWVPLPVPGATLAWYLNGQKKEVNLSTADTASILTFTGQRSDHQLNCSLTNPTSSETYNTSILLNVQYKPEILRKGTHYQQVEDAGLLLVLFVLVQANPPASITWVDQDGHVMANTSKFLLLSTTSYPGLANHSLHVHLSCTAGNLSVSAANSVGITTASLLPTGLLDARVELPVLGVAIGAALALAAMLSLGFCAACLACHLPKLVPPSQCSHCSSSQPLQTQGTHLPRQTWSLPPNLRFSDLAQEDGASPKDAGASARGEESALLGLENSLVFSKLGFVQLPKSGHIYKVPSMSSDEIWL</sequence>
<feature type="domain" description="Ig-like" evidence="3">
    <location>
        <begin position="35"/>
        <end position="119"/>
    </location>
</feature>
<comment type="caution">
    <text evidence="4">The sequence shown here is derived from an EMBL/GenBank/DDBJ whole genome shotgun (WGS) entry which is preliminary data.</text>
</comment>
<dbReference type="OrthoDB" id="8655664at2759"/>
<dbReference type="EMBL" id="SWJQ01000346">
    <property type="protein sequence ID" value="TRZ15862.1"/>
    <property type="molecule type" value="Genomic_DNA"/>
</dbReference>
<dbReference type="Gene3D" id="2.60.40.10">
    <property type="entry name" value="Immunoglobulins"/>
    <property type="match status" value="1"/>
</dbReference>
<protein>
    <recommendedName>
        <fullName evidence="3">Ig-like domain-containing protein</fullName>
    </recommendedName>
</protein>
<dbReference type="SUPFAM" id="SSF48726">
    <property type="entry name" value="Immunoglobulin"/>
    <property type="match status" value="1"/>
</dbReference>
<evidence type="ECO:0000313" key="5">
    <source>
        <dbReference type="Proteomes" id="UP000796761"/>
    </source>
</evidence>
<evidence type="ECO:0000256" key="1">
    <source>
        <dbReference type="SAM" id="Phobius"/>
    </source>
</evidence>
<keyword evidence="2" id="KW-0732">Signal</keyword>
<dbReference type="PANTHER" id="PTHR47224:SF1">
    <property type="entry name" value="TRANSMEMBRANE PROTEIN 25"/>
    <property type="match status" value="1"/>
</dbReference>